<accession>A0AA85JDC4</accession>
<reference evidence="3" key="2">
    <citation type="submission" date="2023-11" db="UniProtKB">
        <authorList>
            <consortium name="WormBaseParasite"/>
        </authorList>
    </citation>
    <scope>IDENTIFICATION</scope>
</reference>
<sequence length="57" mass="6196">MKLSTVPTLRGLYNTFLIPAVFLMLGSIPTAVFLFVKGVQERLALNIGLIVLAVSFT</sequence>
<name>A0AA85JDC4_TRIRE</name>
<dbReference type="Proteomes" id="UP000050795">
    <property type="component" value="Unassembled WGS sequence"/>
</dbReference>
<keyword evidence="1" id="KW-1133">Transmembrane helix</keyword>
<reference evidence="2" key="1">
    <citation type="submission" date="2022-06" db="EMBL/GenBank/DDBJ databases">
        <authorList>
            <person name="Berger JAMES D."/>
            <person name="Berger JAMES D."/>
        </authorList>
    </citation>
    <scope>NUCLEOTIDE SEQUENCE [LARGE SCALE GENOMIC DNA]</scope>
</reference>
<keyword evidence="1" id="KW-0812">Transmembrane</keyword>
<keyword evidence="2" id="KW-1185">Reference proteome</keyword>
<proteinExistence type="predicted"/>
<keyword evidence="1" id="KW-0472">Membrane</keyword>
<organism evidence="2 3">
    <name type="scientific">Trichobilharzia regenti</name>
    <name type="common">Nasal bird schistosome</name>
    <dbReference type="NCBI Taxonomy" id="157069"/>
    <lineage>
        <taxon>Eukaryota</taxon>
        <taxon>Metazoa</taxon>
        <taxon>Spiralia</taxon>
        <taxon>Lophotrochozoa</taxon>
        <taxon>Platyhelminthes</taxon>
        <taxon>Trematoda</taxon>
        <taxon>Digenea</taxon>
        <taxon>Strigeidida</taxon>
        <taxon>Schistosomatoidea</taxon>
        <taxon>Schistosomatidae</taxon>
        <taxon>Trichobilharzia</taxon>
    </lineage>
</organism>
<evidence type="ECO:0000313" key="2">
    <source>
        <dbReference type="Proteomes" id="UP000050795"/>
    </source>
</evidence>
<evidence type="ECO:0000256" key="1">
    <source>
        <dbReference type="SAM" id="Phobius"/>
    </source>
</evidence>
<dbReference type="WBParaSite" id="TREG1_145480.1">
    <property type="protein sequence ID" value="TREG1_145480.1"/>
    <property type="gene ID" value="TREG1_145480"/>
</dbReference>
<feature type="transmembrane region" description="Helical" evidence="1">
    <location>
        <begin position="12"/>
        <end position="36"/>
    </location>
</feature>
<protein>
    <submittedName>
        <fullName evidence="3">Uncharacterized protein</fullName>
    </submittedName>
</protein>
<evidence type="ECO:0000313" key="3">
    <source>
        <dbReference type="WBParaSite" id="TREG1_145480.1"/>
    </source>
</evidence>
<dbReference type="AlphaFoldDB" id="A0AA85JDC4"/>